<comment type="catalytic activity">
    <reaction evidence="9 10 11">
        <text>2-[(2R,5Z)-2-carboxy-4-methylthiazol-5(2H)-ylidene]ethyl phosphate + 4-amino-2-methyl-5-(diphosphooxymethyl)pyrimidine + 2 H(+) = thiamine phosphate + CO2 + diphosphate</text>
        <dbReference type="Rhea" id="RHEA:47844"/>
        <dbReference type="ChEBI" id="CHEBI:15378"/>
        <dbReference type="ChEBI" id="CHEBI:16526"/>
        <dbReference type="ChEBI" id="CHEBI:33019"/>
        <dbReference type="ChEBI" id="CHEBI:37575"/>
        <dbReference type="ChEBI" id="CHEBI:57841"/>
        <dbReference type="ChEBI" id="CHEBI:62899"/>
        <dbReference type="EC" id="2.5.1.3"/>
    </reaction>
</comment>
<dbReference type="InterPro" id="IPR034291">
    <property type="entry name" value="TMP_synthase"/>
</dbReference>
<feature type="binding site" evidence="10">
    <location>
        <position position="69"/>
    </location>
    <ligand>
        <name>Mg(2+)</name>
        <dbReference type="ChEBI" id="CHEBI:18420"/>
    </ligand>
</feature>
<feature type="binding site" evidence="10">
    <location>
        <position position="164"/>
    </location>
    <ligand>
        <name>2-[(2R,5Z)-2-carboxy-4-methylthiazol-5(2H)-ylidene]ethyl phosphate</name>
        <dbReference type="ChEBI" id="CHEBI:62899"/>
    </ligand>
</feature>
<comment type="catalytic activity">
    <reaction evidence="7 10 11">
        <text>4-methyl-5-(2-phosphooxyethyl)-thiazole + 4-amino-2-methyl-5-(diphosphooxymethyl)pyrimidine + H(+) = thiamine phosphate + diphosphate</text>
        <dbReference type="Rhea" id="RHEA:22328"/>
        <dbReference type="ChEBI" id="CHEBI:15378"/>
        <dbReference type="ChEBI" id="CHEBI:33019"/>
        <dbReference type="ChEBI" id="CHEBI:37575"/>
        <dbReference type="ChEBI" id="CHEBI:57841"/>
        <dbReference type="ChEBI" id="CHEBI:58296"/>
        <dbReference type="EC" id="2.5.1.3"/>
    </reaction>
</comment>
<evidence type="ECO:0000256" key="8">
    <source>
        <dbReference type="ARBA" id="ARBA00047851"/>
    </source>
</evidence>
<name>A0A1I1G7V0_9BACT</name>
<evidence type="ECO:0000259" key="13">
    <source>
        <dbReference type="Pfam" id="PF02581"/>
    </source>
</evidence>
<dbReference type="CDD" id="cd00564">
    <property type="entry name" value="TMP_TenI"/>
    <property type="match status" value="1"/>
</dbReference>
<dbReference type="UniPathway" id="UPA00060">
    <property type="reaction ID" value="UER00141"/>
</dbReference>
<evidence type="ECO:0000256" key="4">
    <source>
        <dbReference type="ARBA" id="ARBA00022723"/>
    </source>
</evidence>
<keyword evidence="15" id="KW-1185">Reference proteome</keyword>
<feature type="binding site" evidence="10">
    <location>
        <position position="68"/>
    </location>
    <ligand>
        <name>4-amino-2-methyl-5-(diphosphooxymethyl)pyrimidine</name>
        <dbReference type="ChEBI" id="CHEBI:57841"/>
    </ligand>
</feature>
<protein>
    <recommendedName>
        <fullName evidence="10">Thiamine-phosphate synthase</fullName>
        <shortName evidence="10">TP synthase</shortName>
        <shortName evidence="10">TPS</shortName>
        <ecNumber evidence="10">2.5.1.3</ecNumber>
    </recommendedName>
    <alternativeName>
        <fullName evidence="10">Thiamine-phosphate pyrophosphorylase</fullName>
        <shortName evidence="10">TMP pyrophosphorylase</shortName>
        <shortName evidence="10">TMP-PPase</shortName>
    </alternativeName>
</protein>
<sequence>MNQLYLVTDSAISQQAGHSLPFVVAEACRAGVRWIQLREKQLSTRAFIELGLELKQITQHYGAKLIINDRIDVALAIDADGVHIGQDDMPFTMVRSLIGPDKLIGLSINNEAELQATRHWHVDYLGIATIFPTGTKQDTASILGIDGLQRICAQTRLPAFAIGGIKASNIQAVMQSGVTGVAVVSAICGQPSPYEASRELIHLLSQPL</sequence>
<evidence type="ECO:0000256" key="12">
    <source>
        <dbReference type="RuleBase" id="RU004253"/>
    </source>
</evidence>
<dbReference type="HAMAP" id="MF_00097">
    <property type="entry name" value="TMP_synthase"/>
    <property type="match status" value="1"/>
</dbReference>
<proteinExistence type="inferred from homology"/>
<evidence type="ECO:0000256" key="11">
    <source>
        <dbReference type="RuleBase" id="RU003826"/>
    </source>
</evidence>
<comment type="catalytic activity">
    <reaction evidence="8 10 11">
        <text>2-(2-carboxy-4-methylthiazol-5-yl)ethyl phosphate + 4-amino-2-methyl-5-(diphosphooxymethyl)pyrimidine + 2 H(+) = thiamine phosphate + CO2 + diphosphate</text>
        <dbReference type="Rhea" id="RHEA:47848"/>
        <dbReference type="ChEBI" id="CHEBI:15378"/>
        <dbReference type="ChEBI" id="CHEBI:16526"/>
        <dbReference type="ChEBI" id="CHEBI:33019"/>
        <dbReference type="ChEBI" id="CHEBI:37575"/>
        <dbReference type="ChEBI" id="CHEBI:57841"/>
        <dbReference type="ChEBI" id="CHEBI:62890"/>
        <dbReference type="EC" id="2.5.1.3"/>
    </reaction>
</comment>
<dbReference type="GO" id="GO:0000287">
    <property type="term" value="F:magnesium ion binding"/>
    <property type="evidence" value="ECO:0007669"/>
    <property type="project" value="UniProtKB-UniRule"/>
</dbReference>
<dbReference type="GO" id="GO:0005737">
    <property type="term" value="C:cytoplasm"/>
    <property type="evidence" value="ECO:0007669"/>
    <property type="project" value="TreeGrafter"/>
</dbReference>
<organism evidence="14 15">
    <name type="scientific">Spirosoma endophyticum</name>
    <dbReference type="NCBI Taxonomy" id="662367"/>
    <lineage>
        <taxon>Bacteria</taxon>
        <taxon>Pseudomonadati</taxon>
        <taxon>Bacteroidota</taxon>
        <taxon>Cytophagia</taxon>
        <taxon>Cytophagales</taxon>
        <taxon>Cytophagaceae</taxon>
        <taxon>Spirosoma</taxon>
    </lineage>
</organism>
<dbReference type="Gene3D" id="3.20.20.70">
    <property type="entry name" value="Aldolase class I"/>
    <property type="match status" value="1"/>
</dbReference>
<dbReference type="FunFam" id="3.20.20.70:FF:000096">
    <property type="entry name" value="Thiamine-phosphate synthase"/>
    <property type="match status" value="1"/>
</dbReference>
<evidence type="ECO:0000313" key="15">
    <source>
        <dbReference type="Proteomes" id="UP000198598"/>
    </source>
</evidence>
<accession>A0A1I1G7V0</accession>
<feature type="binding site" evidence="10">
    <location>
        <begin position="184"/>
        <end position="185"/>
    </location>
    <ligand>
        <name>2-[(2R,5Z)-2-carboxy-4-methylthiazol-5(2H)-ylidene]ethyl phosphate</name>
        <dbReference type="ChEBI" id="CHEBI:62899"/>
    </ligand>
</feature>
<dbReference type="Proteomes" id="UP000198598">
    <property type="component" value="Unassembled WGS sequence"/>
</dbReference>
<evidence type="ECO:0000313" key="14">
    <source>
        <dbReference type="EMBL" id="SFC07426.1"/>
    </source>
</evidence>
<feature type="binding site" evidence="10">
    <location>
        <begin position="36"/>
        <end position="40"/>
    </location>
    <ligand>
        <name>4-amino-2-methyl-5-(diphosphooxymethyl)pyrimidine</name>
        <dbReference type="ChEBI" id="CHEBI:57841"/>
    </ligand>
</feature>
<dbReference type="EC" id="2.5.1.3" evidence="10"/>
<gene>
    <name evidence="10" type="primary">thiE</name>
    <name evidence="14" type="ORF">SAMN05216167_101400</name>
</gene>
<comment type="function">
    <text evidence="1 10">Condenses 4-methyl-5-(beta-hydroxyethyl)thiazole monophosphate (THZ-P) and 2-methyl-4-amino-5-hydroxymethyl pyrimidine pyrophosphate (HMP-PP) to form thiamine monophosphate (TMP).</text>
</comment>
<evidence type="ECO:0000256" key="3">
    <source>
        <dbReference type="ARBA" id="ARBA00022679"/>
    </source>
</evidence>
<evidence type="ECO:0000256" key="9">
    <source>
        <dbReference type="ARBA" id="ARBA00047883"/>
    </source>
</evidence>
<keyword evidence="5 10" id="KW-0460">Magnesium</keyword>
<feature type="binding site" evidence="10">
    <location>
        <position position="107"/>
    </location>
    <ligand>
        <name>4-amino-2-methyl-5-(diphosphooxymethyl)pyrimidine</name>
        <dbReference type="ChEBI" id="CHEBI:57841"/>
    </ligand>
</feature>
<dbReference type="GO" id="GO:0009229">
    <property type="term" value="P:thiamine diphosphate biosynthetic process"/>
    <property type="evidence" value="ECO:0007669"/>
    <property type="project" value="UniProtKB-UniRule"/>
</dbReference>
<evidence type="ECO:0000256" key="10">
    <source>
        <dbReference type="HAMAP-Rule" id="MF_00097"/>
    </source>
</evidence>
<comment type="cofactor">
    <cofactor evidence="10">
        <name>Mg(2+)</name>
        <dbReference type="ChEBI" id="CHEBI:18420"/>
    </cofactor>
    <text evidence="10">Binds 1 Mg(2+) ion per subunit.</text>
</comment>
<evidence type="ECO:0000256" key="1">
    <source>
        <dbReference type="ARBA" id="ARBA00003814"/>
    </source>
</evidence>
<feature type="binding site" evidence="10">
    <location>
        <position position="88"/>
    </location>
    <ligand>
        <name>Mg(2+)</name>
        <dbReference type="ChEBI" id="CHEBI:18420"/>
    </ligand>
</feature>
<dbReference type="OrthoDB" id="9812206at2"/>
<dbReference type="InterPro" id="IPR022998">
    <property type="entry name" value="ThiamineP_synth_TenI"/>
</dbReference>
<keyword evidence="4 10" id="KW-0479">Metal-binding</keyword>
<dbReference type="Pfam" id="PF02581">
    <property type="entry name" value="TMP-TENI"/>
    <property type="match status" value="1"/>
</dbReference>
<dbReference type="InterPro" id="IPR036206">
    <property type="entry name" value="ThiamineP_synth_sf"/>
</dbReference>
<dbReference type="GO" id="GO:0009228">
    <property type="term" value="P:thiamine biosynthetic process"/>
    <property type="evidence" value="ECO:0007669"/>
    <property type="project" value="UniProtKB-KW"/>
</dbReference>
<evidence type="ECO:0000256" key="2">
    <source>
        <dbReference type="ARBA" id="ARBA00005165"/>
    </source>
</evidence>
<feature type="binding site" evidence="10">
    <location>
        <position position="136"/>
    </location>
    <ligand>
        <name>4-amino-2-methyl-5-(diphosphooxymethyl)pyrimidine</name>
        <dbReference type="ChEBI" id="CHEBI:57841"/>
    </ligand>
</feature>
<comment type="similarity">
    <text evidence="10 11">Belongs to the thiamine-phosphate synthase family.</text>
</comment>
<evidence type="ECO:0000256" key="7">
    <source>
        <dbReference type="ARBA" id="ARBA00047334"/>
    </source>
</evidence>
<dbReference type="InterPro" id="IPR013785">
    <property type="entry name" value="Aldolase_TIM"/>
</dbReference>
<dbReference type="SUPFAM" id="SSF51391">
    <property type="entry name" value="Thiamin phosphate synthase"/>
    <property type="match status" value="1"/>
</dbReference>
<dbReference type="STRING" id="662367.SAMN05216167_101400"/>
<reference evidence="14 15" key="1">
    <citation type="submission" date="2016-10" db="EMBL/GenBank/DDBJ databases">
        <authorList>
            <person name="de Groot N.N."/>
        </authorList>
    </citation>
    <scope>NUCLEOTIDE SEQUENCE [LARGE SCALE GENOMIC DNA]</scope>
    <source>
        <strain evidence="14 15">DSM 26130</strain>
    </source>
</reference>
<keyword evidence="6 10" id="KW-0784">Thiamine biosynthesis</keyword>
<comment type="pathway">
    <text evidence="2 10 12">Cofactor biosynthesis; thiamine diphosphate biosynthesis; thiamine phosphate from 4-amino-2-methyl-5-diphosphomethylpyrimidine and 4-methyl-5-(2-phosphoethyl)-thiazole: step 1/1.</text>
</comment>
<dbReference type="NCBIfam" id="TIGR00693">
    <property type="entry name" value="thiE"/>
    <property type="match status" value="1"/>
</dbReference>
<dbReference type="RefSeq" id="WP_093822772.1">
    <property type="nucleotide sequence ID" value="NZ_FOLQ01000001.1"/>
</dbReference>
<evidence type="ECO:0000256" key="5">
    <source>
        <dbReference type="ARBA" id="ARBA00022842"/>
    </source>
</evidence>
<dbReference type="PANTHER" id="PTHR20857:SF23">
    <property type="entry name" value="THIAMINE BIOSYNTHETIC BIFUNCTIONAL ENZYME"/>
    <property type="match status" value="1"/>
</dbReference>
<evidence type="ECO:0000256" key="6">
    <source>
        <dbReference type="ARBA" id="ARBA00022977"/>
    </source>
</evidence>
<dbReference type="GO" id="GO:0004789">
    <property type="term" value="F:thiamine-phosphate diphosphorylase activity"/>
    <property type="evidence" value="ECO:0007669"/>
    <property type="project" value="UniProtKB-UniRule"/>
</dbReference>
<dbReference type="PANTHER" id="PTHR20857">
    <property type="entry name" value="THIAMINE-PHOSPHATE PYROPHOSPHORYLASE"/>
    <property type="match status" value="1"/>
</dbReference>
<feature type="binding site" evidence="10">
    <location>
        <begin position="133"/>
        <end position="135"/>
    </location>
    <ligand>
        <name>2-[(2R,5Z)-2-carboxy-4-methylthiazol-5(2H)-ylidene]ethyl phosphate</name>
        <dbReference type="ChEBI" id="CHEBI:62899"/>
    </ligand>
</feature>
<feature type="domain" description="Thiamine phosphate synthase/TenI" evidence="13">
    <location>
        <begin position="4"/>
        <end position="187"/>
    </location>
</feature>
<keyword evidence="3 10" id="KW-0808">Transferase</keyword>
<dbReference type="AlphaFoldDB" id="A0A1I1G7V0"/>
<dbReference type="EMBL" id="FOLQ01000001">
    <property type="protein sequence ID" value="SFC07426.1"/>
    <property type="molecule type" value="Genomic_DNA"/>
</dbReference>